<reference evidence="1" key="1">
    <citation type="journal article" date="2021" name="New Phytol.">
        <title>Evolutionary innovations through gain and loss of genes in the ectomycorrhizal Boletales.</title>
        <authorList>
            <person name="Wu G."/>
            <person name="Miyauchi S."/>
            <person name="Morin E."/>
            <person name="Kuo A."/>
            <person name="Drula E."/>
            <person name="Varga T."/>
            <person name="Kohler A."/>
            <person name="Feng B."/>
            <person name="Cao Y."/>
            <person name="Lipzen A."/>
            <person name="Daum C."/>
            <person name="Hundley H."/>
            <person name="Pangilinan J."/>
            <person name="Johnson J."/>
            <person name="Barry K."/>
            <person name="LaButti K."/>
            <person name="Ng V."/>
            <person name="Ahrendt S."/>
            <person name="Min B."/>
            <person name="Choi I.G."/>
            <person name="Park H."/>
            <person name="Plett J.M."/>
            <person name="Magnuson J."/>
            <person name="Spatafora J.W."/>
            <person name="Nagy L.G."/>
            <person name="Henrissat B."/>
            <person name="Grigoriev I.V."/>
            <person name="Yang Z.L."/>
            <person name="Xu J."/>
            <person name="Martin F.M."/>
        </authorList>
    </citation>
    <scope>NUCLEOTIDE SEQUENCE</scope>
    <source>
        <strain evidence="1">KKN 215</strain>
    </source>
</reference>
<accession>A0A8K0UJR3</accession>
<dbReference type="EMBL" id="JAEVFJ010000034">
    <property type="protein sequence ID" value="KAH8091827.1"/>
    <property type="molecule type" value="Genomic_DNA"/>
</dbReference>
<dbReference type="Proteomes" id="UP000813824">
    <property type="component" value="Unassembled WGS sequence"/>
</dbReference>
<organism evidence="1 2">
    <name type="scientific">Cristinia sonorae</name>
    <dbReference type="NCBI Taxonomy" id="1940300"/>
    <lineage>
        <taxon>Eukaryota</taxon>
        <taxon>Fungi</taxon>
        <taxon>Dikarya</taxon>
        <taxon>Basidiomycota</taxon>
        <taxon>Agaricomycotina</taxon>
        <taxon>Agaricomycetes</taxon>
        <taxon>Agaricomycetidae</taxon>
        <taxon>Agaricales</taxon>
        <taxon>Pleurotineae</taxon>
        <taxon>Stephanosporaceae</taxon>
        <taxon>Cristinia</taxon>
    </lineage>
</organism>
<evidence type="ECO:0000313" key="2">
    <source>
        <dbReference type="Proteomes" id="UP000813824"/>
    </source>
</evidence>
<keyword evidence="2" id="KW-1185">Reference proteome</keyword>
<comment type="caution">
    <text evidence="1">The sequence shown here is derived from an EMBL/GenBank/DDBJ whole genome shotgun (WGS) entry which is preliminary data.</text>
</comment>
<protein>
    <submittedName>
        <fullName evidence="1">Uncharacterized protein</fullName>
    </submittedName>
</protein>
<proteinExistence type="predicted"/>
<gene>
    <name evidence="1" type="ORF">BXZ70DRAFT_952460</name>
</gene>
<name>A0A8K0UJR3_9AGAR</name>
<sequence length="300" mass="34956">MLSIYHSDISDLSSRAHDGTFHATLGAVSRIKPPLENESSAFHAFVQMQSATLSLIKGLFRGSDIWTLSPDWDLSQPQGSEAFSKMSKEMLDLIEVRDARFIDIIQPTRAAVGADWLDDLRNDRLVRQWVHVVHRWRVPYQKEICGRRYWHLVQTRTPLFECERFRRPDVSHWGEDLIHVQQVLVTLLHGSWSEGLYNASFREVDFSELINSTLFVLKMKTKHAVAVEWYIQNIVEDFRKYLPRITESYGYLEPTLDQVQAAWEAKLIDIKHWVESYGGTALDFMEDCIWMFSREGDMTS</sequence>
<evidence type="ECO:0000313" key="1">
    <source>
        <dbReference type="EMBL" id="KAH8091827.1"/>
    </source>
</evidence>
<dbReference type="AlphaFoldDB" id="A0A8K0UJR3"/>